<feature type="domain" description="TIR" evidence="2">
    <location>
        <begin position="1"/>
        <end position="136"/>
    </location>
</feature>
<dbReference type="PROSITE" id="PS50104">
    <property type="entry name" value="TIR"/>
    <property type="match status" value="1"/>
</dbReference>
<keyword evidence="4" id="KW-1185">Reference proteome</keyword>
<dbReference type="InterPro" id="IPR035897">
    <property type="entry name" value="Toll_tir_struct_dom_sf"/>
</dbReference>
<protein>
    <submittedName>
        <fullName evidence="3">TIR domain-containing protein</fullName>
    </submittedName>
</protein>
<evidence type="ECO:0000313" key="4">
    <source>
        <dbReference type="Proteomes" id="UP000326903"/>
    </source>
</evidence>
<feature type="compositionally biased region" description="Low complexity" evidence="1">
    <location>
        <begin position="198"/>
        <end position="207"/>
    </location>
</feature>
<proteinExistence type="predicted"/>
<reference evidence="3 4" key="1">
    <citation type="submission" date="2019-09" db="EMBL/GenBank/DDBJ databases">
        <title>Draft genome sequence of Ginsengibacter sp. BR5-29.</title>
        <authorList>
            <person name="Im W.-T."/>
        </authorList>
    </citation>
    <scope>NUCLEOTIDE SEQUENCE [LARGE SCALE GENOMIC DNA]</scope>
    <source>
        <strain evidence="3 4">BR5-29</strain>
    </source>
</reference>
<evidence type="ECO:0000256" key="1">
    <source>
        <dbReference type="SAM" id="MobiDB-lite"/>
    </source>
</evidence>
<organism evidence="3 4">
    <name type="scientific">Ginsengibacter hankyongi</name>
    <dbReference type="NCBI Taxonomy" id="2607284"/>
    <lineage>
        <taxon>Bacteria</taxon>
        <taxon>Pseudomonadati</taxon>
        <taxon>Bacteroidota</taxon>
        <taxon>Chitinophagia</taxon>
        <taxon>Chitinophagales</taxon>
        <taxon>Chitinophagaceae</taxon>
        <taxon>Ginsengibacter</taxon>
    </lineage>
</organism>
<dbReference type="RefSeq" id="WP_150415128.1">
    <property type="nucleotide sequence ID" value="NZ_VYQF01000003.1"/>
</dbReference>
<feature type="region of interest" description="Disordered" evidence="1">
    <location>
        <begin position="190"/>
        <end position="209"/>
    </location>
</feature>
<evidence type="ECO:0000313" key="3">
    <source>
        <dbReference type="EMBL" id="KAA9038453.1"/>
    </source>
</evidence>
<accession>A0A5J5IEW1</accession>
<gene>
    <name evidence="3" type="ORF">FW778_12875</name>
</gene>
<dbReference type="Gene3D" id="3.40.50.10140">
    <property type="entry name" value="Toll/interleukin-1 receptor homology (TIR) domain"/>
    <property type="match status" value="1"/>
</dbReference>
<dbReference type="InterPro" id="IPR000157">
    <property type="entry name" value="TIR_dom"/>
</dbReference>
<evidence type="ECO:0000259" key="2">
    <source>
        <dbReference type="PROSITE" id="PS50104"/>
    </source>
</evidence>
<name>A0A5J5IEW1_9BACT</name>
<comment type="caution">
    <text evidence="3">The sequence shown here is derived from an EMBL/GenBank/DDBJ whole genome shotgun (WGS) entry which is preliminary data.</text>
</comment>
<sequence>MKIFISHSSKNKNLGNALVSLLTGVGVKDDEIIFTSNDAYGIPIGQSIFNWLKSRISEKPHVLYLLSPEYYQSVACLNEMGAAWVVENKHTMIFTPEFNLSSPEFLNGAKDPREIGFYIDNHDKLIAFIESLRSDFSISSNHVLISQKIRLFLENIRDINPIIASSPELTPLVSKTVSFKESEPEAQQLKIQVKPVTSSSQSNSGNSRLLTDLENNKLKDEDVLLIHYIIETGRFKLGTGWRSSQEVENIKIWEEVQELNGSLSTNYDNALRRFEMKNVTEVSEFTGGGNPREVSIKEDVKDELLNMSDELLSKIDVVFQRNKKTNAW</sequence>
<dbReference type="Pfam" id="PF13676">
    <property type="entry name" value="TIR_2"/>
    <property type="match status" value="1"/>
</dbReference>
<dbReference type="AlphaFoldDB" id="A0A5J5IEW1"/>
<dbReference type="SUPFAM" id="SSF52200">
    <property type="entry name" value="Toll/Interleukin receptor TIR domain"/>
    <property type="match status" value="1"/>
</dbReference>
<dbReference type="EMBL" id="VYQF01000003">
    <property type="protein sequence ID" value="KAA9038453.1"/>
    <property type="molecule type" value="Genomic_DNA"/>
</dbReference>
<dbReference type="Proteomes" id="UP000326903">
    <property type="component" value="Unassembled WGS sequence"/>
</dbReference>
<dbReference type="GO" id="GO:0007165">
    <property type="term" value="P:signal transduction"/>
    <property type="evidence" value="ECO:0007669"/>
    <property type="project" value="InterPro"/>
</dbReference>